<keyword evidence="6" id="KW-1185">Reference proteome</keyword>
<dbReference type="PANTHER" id="PTHR30483:SF6">
    <property type="entry name" value="PERIPLASMIC BINDING PROTEIN OF ABC TRANSPORTER FOR NATURAL AMINO ACIDS"/>
    <property type="match status" value="1"/>
</dbReference>
<evidence type="ECO:0000256" key="1">
    <source>
        <dbReference type="ARBA" id="ARBA00010062"/>
    </source>
</evidence>
<evidence type="ECO:0000313" key="6">
    <source>
        <dbReference type="Proteomes" id="UP000600449"/>
    </source>
</evidence>
<evidence type="ECO:0000259" key="4">
    <source>
        <dbReference type="Pfam" id="PF13458"/>
    </source>
</evidence>
<reference evidence="5 6" key="1">
    <citation type="journal article" date="2014" name="Int. J. Syst. Evol. Microbiol.">
        <title>Complete genome sequence of Corynebacterium casei LMG S-19264T (=DSM 44701T), isolated from a smear-ripened cheese.</title>
        <authorList>
            <consortium name="US DOE Joint Genome Institute (JGI-PGF)"/>
            <person name="Walter F."/>
            <person name="Albersmeier A."/>
            <person name="Kalinowski J."/>
            <person name="Ruckert C."/>
        </authorList>
    </citation>
    <scope>NUCLEOTIDE SEQUENCE [LARGE SCALE GENOMIC DNA]</scope>
    <source>
        <strain evidence="5 6">CGMCC 1.9161</strain>
    </source>
</reference>
<dbReference type="InterPro" id="IPR051010">
    <property type="entry name" value="BCAA_transport"/>
</dbReference>
<comment type="caution">
    <text evidence="5">The sequence shown here is derived from an EMBL/GenBank/DDBJ whole genome shotgun (WGS) entry which is preliminary data.</text>
</comment>
<dbReference type="GO" id="GO:0006865">
    <property type="term" value="P:amino acid transport"/>
    <property type="evidence" value="ECO:0007669"/>
    <property type="project" value="UniProtKB-KW"/>
</dbReference>
<feature type="domain" description="Leucine-binding protein" evidence="4">
    <location>
        <begin position="70"/>
        <end position="396"/>
    </location>
</feature>
<organism evidence="5 6">
    <name type="scientific">Salinarimonas ramus</name>
    <dbReference type="NCBI Taxonomy" id="690164"/>
    <lineage>
        <taxon>Bacteria</taxon>
        <taxon>Pseudomonadati</taxon>
        <taxon>Pseudomonadota</taxon>
        <taxon>Alphaproteobacteria</taxon>
        <taxon>Hyphomicrobiales</taxon>
        <taxon>Salinarimonadaceae</taxon>
        <taxon>Salinarimonas</taxon>
    </lineage>
</organism>
<sequence>MDAYGQIASRRVATATRGGGIGRAMRGALAGLATLALAACTTPLTGGDNPFAAGPTPAAPAGERLSEGSVPVAMLLPLTGAGQGQAAAEDMRNAARLALSEFNTPDIRLTVYDTSGTPEGASAAAQAALSEGSELIIGPLFAGSVQAAGQVAQSRNVPVLAFSTDATVASRGVYLMGFLPQPEVERVIDYAAQNGRRAVAALIPQTTYGNVVEAQFRETAARRGVRVVQVERYPAGQPQQAVTRIAGVAAGAAPQVDALFIPESPQGLVAVNAALQAAGFDPARVKPLGTGLWNEPSVMGLPMLQGGWYAAPEQTGFQNFASRYGQAFNEQPIRIASIAYDAVSLAAALNRTQGTQRFAEAVLTNRSGFAGVDGVFRFRPDGLSDRAHAVYEVRGGGATVVSPAPRALPDA</sequence>
<name>A0A917Q3I2_9HYPH</name>
<keyword evidence="3" id="KW-0813">Transport</keyword>
<keyword evidence="3" id="KW-0029">Amino-acid transport</keyword>
<dbReference type="PANTHER" id="PTHR30483">
    <property type="entry name" value="LEUCINE-SPECIFIC-BINDING PROTEIN"/>
    <property type="match status" value="1"/>
</dbReference>
<dbReference type="AlphaFoldDB" id="A0A917Q3I2"/>
<accession>A0A917Q3I2</accession>
<dbReference type="CDD" id="cd06339">
    <property type="entry name" value="PBP1_YraM_LppC_lipoprotein-like"/>
    <property type="match status" value="1"/>
</dbReference>
<gene>
    <name evidence="5" type="ORF">GCM10011322_00550</name>
</gene>
<evidence type="ECO:0000256" key="3">
    <source>
        <dbReference type="ARBA" id="ARBA00022970"/>
    </source>
</evidence>
<dbReference type="EMBL" id="BMMF01000001">
    <property type="protein sequence ID" value="GGK17753.1"/>
    <property type="molecule type" value="Genomic_DNA"/>
</dbReference>
<dbReference type="SUPFAM" id="SSF53822">
    <property type="entry name" value="Periplasmic binding protein-like I"/>
    <property type="match status" value="1"/>
</dbReference>
<evidence type="ECO:0000256" key="2">
    <source>
        <dbReference type="ARBA" id="ARBA00022729"/>
    </source>
</evidence>
<dbReference type="RefSeq" id="WP_244645040.1">
    <property type="nucleotide sequence ID" value="NZ_BMMF01000001.1"/>
</dbReference>
<keyword evidence="2" id="KW-0732">Signal</keyword>
<dbReference type="InterPro" id="IPR028082">
    <property type="entry name" value="Peripla_BP_I"/>
</dbReference>
<dbReference type="Pfam" id="PF13458">
    <property type="entry name" value="Peripla_BP_6"/>
    <property type="match status" value="1"/>
</dbReference>
<protein>
    <submittedName>
        <fullName evidence="5">Penicillin-binding protein activator</fullName>
    </submittedName>
</protein>
<dbReference type="Gene3D" id="3.40.50.2300">
    <property type="match status" value="2"/>
</dbReference>
<evidence type="ECO:0000313" key="5">
    <source>
        <dbReference type="EMBL" id="GGK17753.1"/>
    </source>
</evidence>
<dbReference type="InterPro" id="IPR028081">
    <property type="entry name" value="Leu-bd"/>
</dbReference>
<dbReference type="Proteomes" id="UP000600449">
    <property type="component" value="Unassembled WGS sequence"/>
</dbReference>
<proteinExistence type="inferred from homology"/>
<comment type="similarity">
    <text evidence="1">Belongs to the leucine-binding protein family.</text>
</comment>